<evidence type="ECO:0000313" key="9">
    <source>
        <dbReference type="EMBL" id="HIQ90765.1"/>
    </source>
</evidence>
<reference evidence="9" key="2">
    <citation type="journal article" date="2021" name="PeerJ">
        <title>Extensive microbial diversity within the chicken gut microbiome revealed by metagenomics and culture.</title>
        <authorList>
            <person name="Gilroy R."/>
            <person name="Ravi A."/>
            <person name="Getino M."/>
            <person name="Pursley I."/>
            <person name="Horton D.L."/>
            <person name="Alikhan N.F."/>
            <person name="Baker D."/>
            <person name="Gharbi K."/>
            <person name="Hall N."/>
            <person name="Watson M."/>
            <person name="Adriaenssens E.M."/>
            <person name="Foster-Nyarko E."/>
            <person name="Jarju S."/>
            <person name="Secka A."/>
            <person name="Antonio M."/>
            <person name="Oren A."/>
            <person name="Chaudhuri R.R."/>
            <person name="La Ragione R."/>
            <person name="Hildebrand F."/>
            <person name="Pallen M.J."/>
        </authorList>
    </citation>
    <scope>NUCLEOTIDE SEQUENCE</scope>
    <source>
        <strain evidence="9">CHK147-3167</strain>
    </source>
</reference>
<keyword evidence="4 5" id="KW-0648">Protein biosynthesis</keyword>
<dbReference type="SUPFAM" id="SSF75620">
    <property type="entry name" value="Release factor"/>
    <property type="match status" value="1"/>
</dbReference>
<dbReference type="InterPro" id="IPR004374">
    <property type="entry name" value="PrfB"/>
</dbReference>
<keyword evidence="7" id="KW-0175">Coiled coil</keyword>
<reference evidence="9" key="1">
    <citation type="submission" date="2020-10" db="EMBL/GenBank/DDBJ databases">
        <authorList>
            <person name="Gilroy R."/>
        </authorList>
    </citation>
    <scope>NUCLEOTIDE SEQUENCE</scope>
    <source>
        <strain evidence="9">CHK147-3167</strain>
    </source>
</reference>
<dbReference type="Gene3D" id="3.30.70.1660">
    <property type="match status" value="1"/>
</dbReference>
<evidence type="ECO:0000259" key="8">
    <source>
        <dbReference type="PROSITE" id="PS00745"/>
    </source>
</evidence>
<feature type="domain" description="Prokaryotic-type class I peptide chain release factors" evidence="8">
    <location>
        <begin position="232"/>
        <end position="248"/>
    </location>
</feature>
<protein>
    <recommendedName>
        <fullName evidence="5 6">Peptide chain release factor 2</fullName>
        <shortName evidence="5">RF-2</shortName>
    </recommendedName>
</protein>
<dbReference type="InterPro" id="IPR000352">
    <property type="entry name" value="Pep_chain_release_fac_I"/>
</dbReference>
<dbReference type="PANTHER" id="PTHR43116">
    <property type="entry name" value="PEPTIDE CHAIN RELEASE FACTOR 2"/>
    <property type="match status" value="1"/>
</dbReference>
<organism evidence="9 10">
    <name type="scientific">Candidatus Coprosoma intestinipullorum</name>
    <dbReference type="NCBI Taxonomy" id="2840752"/>
    <lineage>
        <taxon>Bacteria</taxon>
        <taxon>Bacillati</taxon>
        <taxon>Bacillota</taxon>
        <taxon>Bacillota incertae sedis</taxon>
        <taxon>Candidatus Coprosoma</taxon>
    </lineage>
</organism>
<evidence type="ECO:0000256" key="6">
    <source>
        <dbReference type="NCBIfam" id="TIGR00020"/>
    </source>
</evidence>
<dbReference type="EMBL" id="DVFV01000070">
    <property type="protein sequence ID" value="HIQ90765.1"/>
    <property type="molecule type" value="Genomic_DNA"/>
</dbReference>
<gene>
    <name evidence="5 9" type="primary">prfB</name>
    <name evidence="9" type="ORF">IAB27_03985</name>
</gene>
<evidence type="ECO:0000313" key="10">
    <source>
        <dbReference type="Proteomes" id="UP000886786"/>
    </source>
</evidence>
<keyword evidence="3 5" id="KW-0488">Methylation</keyword>
<comment type="PTM">
    <text evidence="5">Methylated by PrmC. Methylation increases the termination efficiency of RF2.</text>
</comment>
<evidence type="ECO:0000256" key="3">
    <source>
        <dbReference type="ARBA" id="ARBA00022481"/>
    </source>
</evidence>
<dbReference type="Gene3D" id="3.30.160.20">
    <property type="match status" value="1"/>
</dbReference>
<dbReference type="Gene3D" id="1.20.58.410">
    <property type="entry name" value="Release factor"/>
    <property type="match status" value="1"/>
</dbReference>
<dbReference type="HAMAP" id="MF_00094">
    <property type="entry name" value="Rel_fac_2"/>
    <property type="match status" value="1"/>
</dbReference>
<feature type="modified residue" description="N5-methylglutamine" evidence="5">
    <location>
        <position position="239"/>
    </location>
</feature>
<accession>A0A9D1CZ30</accession>
<evidence type="ECO:0000256" key="1">
    <source>
        <dbReference type="ARBA" id="ARBA00002613"/>
    </source>
</evidence>
<feature type="coiled-coil region" evidence="7">
    <location>
        <begin position="76"/>
        <end position="103"/>
    </location>
</feature>
<comment type="similarity">
    <text evidence="2 5">Belongs to the prokaryotic/mitochondrial release factor family.</text>
</comment>
<evidence type="ECO:0000256" key="2">
    <source>
        <dbReference type="ARBA" id="ARBA00010835"/>
    </source>
</evidence>
<sequence>MLKYLKNLKTYGGHFDPEKRQNRIKELESEINKPNFWSDRRHSSEVMNELNSEKKILNEVQKLIDDSKDYLEMSQNADDEETVDWLNEEYEILKNKLDEIQTAVLLNGEYDKNDAVLEIHSGAGGTEACDWANMLYRMYSRWCEKKKYKIEVVDEQPGLEAGIKSITIIVKGLNAYGYLKNEKGIHRLVRLSPFDSNNRRHTSFASVSVTPVIDDTTVVTIDDKDLKIDVYHSSGAGGQSVNTTDSAVRLTHLPTGIVVTCQNERSQVQNKAKAMQILRSKLYELEVKAKEEEMSKLKGEIEDINFGSQIRSYIMHPYSLVKDHRTNIEETNVGKVLDGDIDKFISANLRGNVK</sequence>
<comment type="caution">
    <text evidence="9">The sequence shown here is derived from an EMBL/GenBank/DDBJ whole genome shotgun (WGS) entry which is preliminary data.</text>
</comment>
<dbReference type="AlphaFoldDB" id="A0A9D1CZ30"/>
<dbReference type="InterPro" id="IPR045853">
    <property type="entry name" value="Pep_chain_release_fac_I_sf"/>
</dbReference>
<dbReference type="Pfam" id="PF00472">
    <property type="entry name" value="RF-1"/>
    <property type="match status" value="1"/>
</dbReference>
<dbReference type="FunFam" id="3.30.160.20:FF:000004">
    <property type="entry name" value="Peptide chain release factor 1"/>
    <property type="match status" value="1"/>
</dbReference>
<dbReference type="Pfam" id="PF03462">
    <property type="entry name" value="PCRF"/>
    <property type="match status" value="1"/>
</dbReference>
<proteinExistence type="inferred from homology"/>
<evidence type="ECO:0000256" key="5">
    <source>
        <dbReference type="HAMAP-Rule" id="MF_00094"/>
    </source>
</evidence>
<dbReference type="Proteomes" id="UP000886786">
    <property type="component" value="Unassembled WGS sequence"/>
</dbReference>
<comment type="function">
    <text evidence="1 5">Peptide chain release factor 2 directs the termination of translation in response to the peptide chain termination codons UGA and UAA.</text>
</comment>
<keyword evidence="5" id="KW-0963">Cytoplasm</keyword>
<dbReference type="InterPro" id="IPR005139">
    <property type="entry name" value="PCRF"/>
</dbReference>
<dbReference type="PROSITE" id="PS00745">
    <property type="entry name" value="RF_PROK_I"/>
    <property type="match status" value="1"/>
</dbReference>
<comment type="subcellular location">
    <subcellularLocation>
        <location evidence="5">Cytoplasm</location>
    </subcellularLocation>
</comment>
<dbReference type="PANTHER" id="PTHR43116:SF3">
    <property type="entry name" value="CLASS I PEPTIDE CHAIN RELEASE FACTOR"/>
    <property type="match status" value="1"/>
</dbReference>
<evidence type="ECO:0000256" key="4">
    <source>
        <dbReference type="ARBA" id="ARBA00022917"/>
    </source>
</evidence>
<dbReference type="NCBIfam" id="TIGR00020">
    <property type="entry name" value="prfB"/>
    <property type="match status" value="1"/>
</dbReference>
<dbReference type="GO" id="GO:0005737">
    <property type="term" value="C:cytoplasm"/>
    <property type="evidence" value="ECO:0007669"/>
    <property type="project" value="UniProtKB-SubCell"/>
</dbReference>
<evidence type="ECO:0000256" key="7">
    <source>
        <dbReference type="SAM" id="Coils"/>
    </source>
</evidence>
<dbReference type="SMART" id="SM00937">
    <property type="entry name" value="PCRF"/>
    <property type="match status" value="1"/>
</dbReference>
<dbReference type="GO" id="GO:0016149">
    <property type="term" value="F:translation release factor activity, codon specific"/>
    <property type="evidence" value="ECO:0007669"/>
    <property type="project" value="UniProtKB-UniRule"/>
</dbReference>
<name>A0A9D1CZ30_9FIRM</name>